<keyword evidence="1 3" id="KW-0378">Hydrolase</keyword>
<dbReference type="SMART" id="SM00636">
    <property type="entry name" value="Glyco_18"/>
    <property type="match status" value="1"/>
</dbReference>
<dbReference type="OrthoDB" id="9775889at2"/>
<dbReference type="SUPFAM" id="SSF55383">
    <property type="entry name" value="Copper amine oxidase, domain N"/>
    <property type="match status" value="1"/>
</dbReference>
<dbReference type="GO" id="GO:0008061">
    <property type="term" value="F:chitin binding"/>
    <property type="evidence" value="ECO:0007669"/>
    <property type="project" value="InterPro"/>
</dbReference>
<dbReference type="GO" id="GO:0005975">
    <property type="term" value="P:carbohydrate metabolic process"/>
    <property type="evidence" value="ECO:0007669"/>
    <property type="project" value="InterPro"/>
</dbReference>
<dbReference type="RefSeq" id="WP_068697854.1">
    <property type="nucleotide sequence ID" value="NZ_CP014167.1"/>
</dbReference>
<evidence type="ECO:0000256" key="3">
    <source>
        <dbReference type="RuleBase" id="RU000489"/>
    </source>
</evidence>
<sequence length="571" mass="63325">MSRKSKWGRRSRKPWRKLGLSVIFLLSAFIVYRIFVPSYTHLTPEWKGMDKPIFFADEVEKYSAAGTGASLSLPLPVIQAKMDRAVRYEKETESVIMATDDKLVRVRVGNTQASLNNAALKLKTAPSKQGEVVYVPVDLLEQIYGIQVEEDKSSGAVRVFMPGESMQHAIAKPDKRGKTSPLRLGASIHSPIVADVPPEAHLRILNREGDWYYAQMDSGETGFIRTKLVTPGEKEAVPKQQPKMLPAVQAWQNKRINMTWEAVYQVPANPKNVGSLPGINVVSPTWFELADAKGNVKSKGDANYVKSAHSEGMQVWGVYSNSFSPDLTTPAFATFETRTRAIKQLLGYAKQLDLDGINIDFENVKTTDGDNITQFMRELRPLARAQGLVVSMDVTPKSDSELWSKFLDRRALSEVIDYMALMAYDEHWAASPVAGSVASLPWTEAALNKILTEDAVPPSKLILGVPLYTRVWTETAKEGETKVSSKAIGMSKAQSIIQQYGLKPEKADDTGQNFVQYKEDGAVKKIWLEDKDSLSQRVALVKNLHLAGIASWTRSFGSTEAWTVLGQVNGD</sequence>
<dbReference type="InterPro" id="IPR012854">
    <property type="entry name" value="Cu_amine_oxidase-like_N"/>
</dbReference>
<evidence type="ECO:0000256" key="1">
    <source>
        <dbReference type="ARBA" id="ARBA00022801"/>
    </source>
</evidence>
<dbReference type="SUPFAM" id="SSF51445">
    <property type="entry name" value="(Trans)glycosidases"/>
    <property type="match status" value="1"/>
</dbReference>
<organism evidence="6 7">
    <name type="scientific">Paenibacillus yonginensis</name>
    <dbReference type="NCBI Taxonomy" id="1462996"/>
    <lineage>
        <taxon>Bacteria</taxon>
        <taxon>Bacillati</taxon>
        <taxon>Bacillota</taxon>
        <taxon>Bacilli</taxon>
        <taxon>Bacillales</taxon>
        <taxon>Paenibacillaceae</taxon>
        <taxon>Paenibacillus</taxon>
    </lineage>
</organism>
<dbReference type="InterPro" id="IPR036582">
    <property type="entry name" value="Mao_N_sf"/>
</dbReference>
<keyword evidence="2 3" id="KW-0326">Glycosidase</keyword>
<dbReference type="KEGG" id="pyg:AWM70_15400"/>
<dbReference type="Gene3D" id="3.20.20.80">
    <property type="entry name" value="Glycosidases"/>
    <property type="match status" value="1"/>
</dbReference>
<evidence type="ECO:0000259" key="5">
    <source>
        <dbReference type="PROSITE" id="PS51910"/>
    </source>
</evidence>
<evidence type="ECO:0000256" key="4">
    <source>
        <dbReference type="RuleBase" id="RU004453"/>
    </source>
</evidence>
<dbReference type="Gene3D" id="3.30.457.10">
    <property type="entry name" value="Copper amine oxidase-like, N-terminal domain"/>
    <property type="match status" value="1"/>
</dbReference>
<dbReference type="PROSITE" id="PS01095">
    <property type="entry name" value="GH18_1"/>
    <property type="match status" value="1"/>
</dbReference>
<proteinExistence type="inferred from homology"/>
<dbReference type="GO" id="GO:0004553">
    <property type="term" value="F:hydrolase activity, hydrolyzing O-glycosyl compounds"/>
    <property type="evidence" value="ECO:0007669"/>
    <property type="project" value="InterPro"/>
</dbReference>
<dbReference type="Pfam" id="PF07833">
    <property type="entry name" value="Cu_amine_oxidN1"/>
    <property type="match status" value="1"/>
</dbReference>
<dbReference type="Proteomes" id="UP000092573">
    <property type="component" value="Chromosome"/>
</dbReference>
<dbReference type="InterPro" id="IPR017853">
    <property type="entry name" value="GH"/>
</dbReference>
<dbReference type="InterPro" id="IPR001223">
    <property type="entry name" value="Glyco_hydro18_cat"/>
</dbReference>
<dbReference type="PROSITE" id="PS51910">
    <property type="entry name" value="GH18_2"/>
    <property type="match status" value="1"/>
</dbReference>
<evidence type="ECO:0000313" key="6">
    <source>
        <dbReference type="EMBL" id="ANS75800.1"/>
    </source>
</evidence>
<accession>A0A1B1N302</accession>
<dbReference type="PANTHER" id="PTHR46066:SF2">
    <property type="entry name" value="CHITINASE DOMAIN-CONTAINING PROTEIN 1"/>
    <property type="match status" value="1"/>
</dbReference>
<keyword evidence="7" id="KW-1185">Reference proteome</keyword>
<dbReference type="Pfam" id="PF00704">
    <property type="entry name" value="Glyco_hydro_18"/>
    <property type="match status" value="1"/>
</dbReference>
<protein>
    <submittedName>
        <fullName evidence="6">Glycosyl hydrolase</fullName>
    </submittedName>
</protein>
<dbReference type="PANTHER" id="PTHR46066">
    <property type="entry name" value="CHITINASE DOMAIN-CONTAINING PROTEIN 1 FAMILY MEMBER"/>
    <property type="match status" value="1"/>
</dbReference>
<dbReference type="InterPro" id="IPR029070">
    <property type="entry name" value="Chitinase_insertion_sf"/>
</dbReference>
<evidence type="ECO:0000313" key="7">
    <source>
        <dbReference type="Proteomes" id="UP000092573"/>
    </source>
</evidence>
<dbReference type="EMBL" id="CP014167">
    <property type="protein sequence ID" value="ANS75800.1"/>
    <property type="molecule type" value="Genomic_DNA"/>
</dbReference>
<dbReference type="Gene3D" id="3.10.50.10">
    <property type="match status" value="1"/>
</dbReference>
<comment type="similarity">
    <text evidence="4">Belongs to the glycosyl hydrolase 18 family.</text>
</comment>
<gene>
    <name evidence="6" type="ORF">AWM70_15400</name>
</gene>
<feature type="domain" description="GH18" evidence="5">
    <location>
        <begin position="254"/>
        <end position="571"/>
    </location>
</feature>
<evidence type="ECO:0000256" key="2">
    <source>
        <dbReference type="ARBA" id="ARBA00023295"/>
    </source>
</evidence>
<dbReference type="Gene3D" id="2.30.30.40">
    <property type="entry name" value="SH3 Domains"/>
    <property type="match status" value="1"/>
</dbReference>
<reference evidence="6 7" key="1">
    <citation type="submission" date="2016-01" db="EMBL/GenBank/DDBJ databases">
        <title>Complete Genome Sequence of Paenibacillus yonginensis DCY84, a novel Plant Growth-Promoting Bacteria with Elicitation of Induced Systemic Resistance.</title>
        <authorList>
            <person name="Kim Y.J."/>
            <person name="Yang D.C."/>
            <person name="Sukweenadhi J."/>
        </authorList>
    </citation>
    <scope>NUCLEOTIDE SEQUENCE [LARGE SCALE GENOMIC DNA]</scope>
    <source>
        <strain evidence="6 7">DCY84</strain>
    </source>
</reference>
<dbReference type="AlphaFoldDB" id="A0A1B1N302"/>
<dbReference type="STRING" id="1462996.AWM70_15400"/>
<dbReference type="InterPro" id="IPR001579">
    <property type="entry name" value="Glyco_hydro_18_chit_AS"/>
</dbReference>
<dbReference type="InterPro" id="IPR011583">
    <property type="entry name" value="Chitinase_II/V-like_cat"/>
</dbReference>
<name>A0A1B1N302_9BACL</name>